<organism evidence="1 2">
    <name type="scientific">Metschnikowia pulcherrima</name>
    <dbReference type="NCBI Taxonomy" id="27326"/>
    <lineage>
        <taxon>Eukaryota</taxon>
        <taxon>Fungi</taxon>
        <taxon>Dikarya</taxon>
        <taxon>Ascomycota</taxon>
        <taxon>Saccharomycotina</taxon>
        <taxon>Pichiomycetes</taxon>
        <taxon>Metschnikowiaceae</taxon>
        <taxon>Metschnikowia</taxon>
    </lineage>
</organism>
<comment type="caution">
    <text evidence="1">The sequence shown here is derived from an EMBL/GenBank/DDBJ whole genome shotgun (WGS) entry which is preliminary data.</text>
</comment>
<keyword evidence="2" id="KW-1185">Reference proteome</keyword>
<gene>
    <name evidence="1" type="ORF">HF325_004400</name>
</gene>
<dbReference type="EMBL" id="JACBPP010000006">
    <property type="protein sequence ID" value="KAF8000611.1"/>
    <property type="molecule type" value="Genomic_DNA"/>
</dbReference>
<dbReference type="AlphaFoldDB" id="A0A8H7L8G2"/>
<evidence type="ECO:0000313" key="2">
    <source>
        <dbReference type="Proteomes" id="UP000649328"/>
    </source>
</evidence>
<sequence>MLGSRVKIEAESVSASGANGHADGNLDENQIFFADPSAAKANPRVRIYYLYNDTDTGAHENGADHNNSVIRASAYSTIGRGEGNVTL</sequence>
<dbReference type="Proteomes" id="UP000649328">
    <property type="component" value="Unassembled WGS sequence"/>
</dbReference>
<reference evidence="1" key="1">
    <citation type="submission" date="2020-10" db="EMBL/GenBank/DDBJ databases">
        <title>The Whole-Genome Sequence of Metschnikowia persimmonesis, a Novel Endophytic Yeast Species Isolated from Medicinal Plant Diospyros kaki Thumb.</title>
        <authorList>
            <person name="Rahmat E."/>
            <person name="Kang Y."/>
        </authorList>
    </citation>
    <scope>NUCLEOTIDE SEQUENCE</scope>
    <source>
        <strain evidence="1">KIOM G15050</strain>
    </source>
</reference>
<name>A0A8H7L8G2_9ASCO</name>
<proteinExistence type="predicted"/>
<accession>A0A8H7L8G2</accession>
<protein>
    <submittedName>
        <fullName evidence="1">Uncharacterized protein</fullName>
    </submittedName>
</protein>
<evidence type="ECO:0000313" key="1">
    <source>
        <dbReference type="EMBL" id="KAF8000611.1"/>
    </source>
</evidence>